<sequence>MTSLANIDPFLLNMSLATNPTRNPVTSQNEQGVDGNSILGAQSSTLPPPESPTHVDAPSAPPGTNQTDSRVNNDSEPHVVDNAKTHDALAWADRFILETRRRGGRQTENSVLKQWKSWASQAINSGKLPDIIVDANHTIEYLKYAATRELFNTRGQKKVSTNRLSASSLKKIMTMLGRVRRRQEDENQEIRISRPAKTSRTEDFYKAVMVQAQRLRLEYVKAVAKRARERTLTSYTLLLRLVPQLKKVIEDPDMESLNTFLAALQDGANGARADDIKRIKEEIGNWINLDYKPPVPLNPKCREGRGLAHDLCGELLSPIEFNWQDLEVRANIRNQKDGYAINNNYFLRCLYPKGRYDPKLVERNFLRSRLLVQVYCSIFTSPSSADGLEDLDESVDRPARKKKKTSGQKNATKTNVATLLNMDGRVSSRSIAYAAVLLVFNLTDATQWVEVYNGFNFVMFYNFLVDYLEVFRNDAKKNRVEGLLAWWNSNVFPHHVATAPESNESQDLLAAQEDRADLELL</sequence>
<dbReference type="Proteomes" id="UP000027222">
    <property type="component" value="Unassembled WGS sequence"/>
</dbReference>
<dbReference type="Pfam" id="PF20414">
    <property type="entry name" value="DUF6698"/>
    <property type="match status" value="1"/>
</dbReference>
<protein>
    <submittedName>
        <fullName evidence="2">Uncharacterized protein</fullName>
    </submittedName>
</protein>
<dbReference type="HOGENOM" id="CLU_522796_0_0_1"/>
<organism evidence="2 3">
    <name type="scientific">Galerina marginata (strain CBS 339.88)</name>
    <dbReference type="NCBI Taxonomy" id="685588"/>
    <lineage>
        <taxon>Eukaryota</taxon>
        <taxon>Fungi</taxon>
        <taxon>Dikarya</taxon>
        <taxon>Basidiomycota</taxon>
        <taxon>Agaricomycotina</taxon>
        <taxon>Agaricomycetes</taxon>
        <taxon>Agaricomycetidae</taxon>
        <taxon>Agaricales</taxon>
        <taxon>Agaricineae</taxon>
        <taxon>Strophariaceae</taxon>
        <taxon>Galerina</taxon>
    </lineage>
</organism>
<feature type="region of interest" description="Disordered" evidence="1">
    <location>
        <begin position="17"/>
        <end position="84"/>
    </location>
</feature>
<feature type="region of interest" description="Disordered" evidence="1">
    <location>
        <begin position="387"/>
        <end position="410"/>
    </location>
</feature>
<dbReference type="STRING" id="685588.A0A067SFG0"/>
<proteinExistence type="predicted"/>
<feature type="compositionally biased region" description="Polar residues" evidence="1">
    <location>
        <begin position="17"/>
        <end position="31"/>
    </location>
</feature>
<evidence type="ECO:0000256" key="1">
    <source>
        <dbReference type="SAM" id="MobiDB-lite"/>
    </source>
</evidence>
<gene>
    <name evidence="2" type="ORF">GALMADRAFT_283872</name>
</gene>
<evidence type="ECO:0000313" key="2">
    <source>
        <dbReference type="EMBL" id="KDR66439.1"/>
    </source>
</evidence>
<dbReference type="InterPro" id="IPR046521">
    <property type="entry name" value="DUF6698"/>
</dbReference>
<accession>A0A067SFG0</accession>
<reference evidence="3" key="1">
    <citation type="journal article" date="2014" name="Proc. Natl. Acad. Sci. U.S.A.">
        <title>Extensive sampling of basidiomycete genomes demonstrates inadequacy of the white-rot/brown-rot paradigm for wood decay fungi.</title>
        <authorList>
            <person name="Riley R."/>
            <person name="Salamov A.A."/>
            <person name="Brown D.W."/>
            <person name="Nagy L.G."/>
            <person name="Floudas D."/>
            <person name="Held B.W."/>
            <person name="Levasseur A."/>
            <person name="Lombard V."/>
            <person name="Morin E."/>
            <person name="Otillar R."/>
            <person name="Lindquist E.A."/>
            <person name="Sun H."/>
            <person name="LaButti K.M."/>
            <person name="Schmutz J."/>
            <person name="Jabbour D."/>
            <person name="Luo H."/>
            <person name="Baker S.E."/>
            <person name="Pisabarro A.G."/>
            <person name="Walton J.D."/>
            <person name="Blanchette R.A."/>
            <person name="Henrissat B."/>
            <person name="Martin F."/>
            <person name="Cullen D."/>
            <person name="Hibbett D.S."/>
            <person name="Grigoriev I.V."/>
        </authorList>
    </citation>
    <scope>NUCLEOTIDE SEQUENCE [LARGE SCALE GENOMIC DNA]</scope>
    <source>
        <strain evidence="3">CBS 339.88</strain>
    </source>
</reference>
<name>A0A067SFG0_GALM3</name>
<evidence type="ECO:0000313" key="3">
    <source>
        <dbReference type="Proteomes" id="UP000027222"/>
    </source>
</evidence>
<keyword evidence="3" id="KW-1185">Reference proteome</keyword>
<dbReference type="OrthoDB" id="2662502at2759"/>
<dbReference type="EMBL" id="KL142423">
    <property type="protein sequence ID" value="KDR66439.1"/>
    <property type="molecule type" value="Genomic_DNA"/>
</dbReference>
<dbReference type="AlphaFoldDB" id="A0A067SFG0"/>
<feature type="compositionally biased region" description="Basic and acidic residues" evidence="1">
    <location>
        <begin position="71"/>
        <end position="84"/>
    </location>
</feature>